<evidence type="ECO:0000256" key="6">
    <source>
        <dbReference type="ARBA" id="ARBA00023136"/>
    </source>
</evidence>
<keyword evidence="9" id="KW-1185">Reference proteome</keyword>
<comment type="subcellular location">
    <subcellularLocation>
        <location evidence="1">Membrane</location>
        <topology evidence="1">Multi-pass membrane protein</topology>
    </subcellularLocation>
</comment>
<feature type="transmembrane region" description="Helical" evidence="7">
    <location>
        <begin position="148"/>
        <end position="167"/>
    </location>
</feature>
<feature type="transmembrane region" description="Helical" evidence="7">
    <location>
        <begin position="282"/>
        <end position="302"/>
    </location>
</feature>
<feature type="transmembrane region" description="Helical" evidence="7">
    <location>
        <begin position="236"/>
        <end position="254"/>
    </location>
</feature>
<feature type="transmembrane region" description="Helical" evidence="7">
    <location>
        <begin position="61"/>
        <end position="79"/>
    </location>
</feature>
<feature type="transmembrane region" description="Helical" evidence="7">
    <location>
        <begin position="117"/>
        <end position="136"/>
    </location>
</feature>
<protein>
    <submittedName>
        <fullName evidence="8">Xanthine permease</fullName>
    </submittedName>
</protein>
<dbReference type="GO" id="GO:0042907">
    <property type="term" value="F:xanthine transmembrane transporter activity"/>
    <property type="evidence" value="ECO:0007669"/>
    <property type="project" value="TreeGrafter"/>
</dbReference>
<comment type="caution">
    <text evidence="8">The sequence shown here is derived from an EMBL/GenBank/DDBJ whole genome shotgun (WGS) entry which is preliminary data.</text>
</comment>
<evidence type="ECO:0000256" key="1">
    <source>
        <dbReference type="ARBA" id="ARBA00004141"/>
    </source>
</evidence>
<feature type="transmembrane region" description="Helical" evidence="7">
    <location>
        <begin position="210"/>
        <end position="229"/>
    </location>
</feature>
<comment type="similarity">
    <text evidence="2">Belongs to the nucleobase:cation symporter-2 (NCS2) (TC 2.A.40) family.</text>
</comment>
<dbReference type="GO" id="GO:0005886">
    <property type="term" value="C:plasma membrane"/>
    <property type="evidence" value="ECO:0007669"/>
    <property type="project" value="TreeGrafter"/>
</dbReference>
<feature type="transmembrane region" description="Helical" evidence="7">
    <location>
        <begin position="418"/>
        <end position="436"/>
    </location>
</feature>
<feature type="transmembrane region" description="Helical" evidence="7">
    <location>
        <begin position="85"/>
        <end position="105"/>
    </location>
</feature>
<evidence type="ECO:0000313" key="9">
    <source>
        <dbReference type="Proteomes" id="UP000446866"/>
    </source>
</evidence>
<dbReference type="AlphaFoldDB" id="A0A845QFA1"/>
<evidence type="ECO:0000256" key="7">
    <source>
        <dbReference type="SAM" id="Phobius"/>
    </source>
</evidence>
<reference evidence="8 9" key="1">
    <citation type="submission" date="2018-08" db="EMBL/GenBank/DDBJ databases">
        <title>Murine metabolic-syndrome-specific gut microbial biobank.</title>
        <authorList>
            <person name="Liu C."/>
        </authorList>
    </citation>
    <scope>NUCLEOTIDE SEQUENCE [LARGE SCALE GENOMIC DNA]</scope>
    <source>
        <strain evidence="8 9">28</strain>
    </source>
</reference>
<dbReference type="InterPro" id="IPR006043">
    <property type="entry name" value="NCS2"/>
</dbReference>
<accession>A0A845QFA1</accession>
<dbReference type="Proteomes" id="UP000446866">
    <property type="component" value="Unassembled WGS sequence"/>
</dbReference>
<keyword evidence="4 7" id="KW-0812">Transmembrane</keyword>
<feature type="transmembrane region" description="Helical" evidence="7">
    <location>
        <begin position="179"/>
        <end position="198"/>
    </location>
</feature>
<feature type="transmembrane region" description="Helical" evidence="7">
    <location>
        <begin position="322"/>
        <end position="350"/>
    </location>
</feature>
<evidence type="ECO:0000256" key="4">
    <source>
        <dbReference type="ARBA" id="ARBA00022692"/>
    </source>
</evidence>
<dbReference type="PANTHER" id="PTHR42810:SF1">
    <property type="entry name" value="PURINE PERMEASE YWDJ-RELATED"/>
    <property type="match status" value="1"/>
</dbReference>
<dbReference type="Pfam" id="PF00860">
    <property type="entry name" value="Xan_ur_permease"/>
    <property type="match status" value="1"/>
</dbReference>
<gene>
    <name evidence="8" type="ORF">D0435_00570</name>
</gene>
<evidence type="ECO:0000256" key="5">
    <source>
        <dbReference type="ARBA" id="ARBA00022989"/>
    </source>
</evidence>
<proteinExistence type="inferred from homology"/>
<sequence>MNANNHISVAARKRSLNHDLRFYIQRNRHGIMEQNVENGLKYQLDDRVPFGENMMYGFQQIVLFVASAVVMPVVVGYALGLAPAAVAAMLQRTFVLCGVMTLLQVRWGHRFPIQDGPAGLWSGLFLLMVSSAPALGISLESLRTDLEMGMLLAGILVMALAASGLICRMAKLFTPIINGLLILLMVLQISASIMKGMLGVSEESPGIDGTAFLVAVFTMVVILFINLFTKGFIRSIATFIGMVAGWILAVVLGITEKVNFLQNGIVTMPTLLAWGKPTYDGGVVLTCMISAFVLISMVFASINGMGAMVGETITEKKMQRSIFFHGMATFMTGGFSSIAFMPYVSSIGVVEMTGVASRRPMYLAAGGMIVMGLIAPFGALFATIPACVGNGALIIIFALCIGQALREFRKVEFESRENLIVGLSMIIGCGIMFLAAGTFSKLPATAACLLSNGLIVGMAAAFLLEHVVMRKKS</sequence>
<dbReference type="EMBL" id="QXWK01000001">
    <property type="protein sequence ID" value="NBH60169.1"/>
    <property type="molecule type" value="Genomic_DNA"/>
</dbReference>
<feature type="transmembrane region" description="Helical" evidence="7">
    <location>
        <begin position="362"/>
        <end position="382"/>
    </location>
</feature>
<feature type="transmembrane region" description="Helical" evidence="7">
    <location>
        <begin position="442"/>
        <end position="464"/>
    </location>
</feature>
<dbReference type="NCBIfam" id="NF037981">
    <property type="entry name" value="NCS2_1"/>
    <property type="match status" value="1"/>
</dbReference>
<keyword evidence="5 7" id="KW-1133">Transmembrane helix</keyword>
<keyword evidence="3" id="KW-0813">Transport</keyword>
<organism evidence="8 9">
    <name type="scientific">Anaerotruncus colihominis</name>
    <dbReference type="NCBI Taxonomy" id="169435"/>
    <lineage>
        <taxon>Bacteria</taxon>
        <taxon>Bacillati</taxon>
        <taxon>Bacillota</taxon>
        <taxon>Clostridia</taxon>
        <taxon>Eubacteriales</taxon>
        <taxon>Oscillospiraceae</taxon>
        <taxon>Anaerotruncus</taxon>
    </lineage>
</organism>
<dbReference type="PANTHER" id="PTHR42810">
    <property type="entry name" value="PURINE PERMEASE C1399.01C-RELATED"/>
    <property type="match status" value="1"/>
</dbReference>
<evidence type="ECO:0000256" key="2">
    <source>
        <dbReference type="ARBA" id="ARBA00008821"/>
    </source>
</evidence>
<evidence type="ECO:0000256" key="3">
    <source>
        <dbReference type="ARBA" id="ARBA00022448"/>
    </source>
</evidence>
<evidence type="ECO:0000313" key="8">
    <source>
        <dbReference type="EMBL" id="NBH60169.1"/>
    </source>
</evidence>
<keyword evidence="6 7" id="KW-0472">Membrane</keyword>
<name>A0A845QFA1_9FIRM</name>